<keyword evidence="2" id="KW-1185">Reference proteome</keyword>
<gene>
    <name evidence="1" type="ORF">BDN70DRAFT_485230</name>
</gene>
<dbReference type="AlphaFoldDB" id="A0A9P5Z889"/>
<organism evidence="1 2">
    <name type="scientific">Pholiota conissans</name>
    <dbReference type="NCBI Taxonomy" id="109636"/>
    <lineage>
        <taxon>Eukaryota</taxon>
        <taxon>Fungi</taxon>
        <taxon>Dikarya</taxon>
        <taxon>Basidiomycota</taxon>
        <taxon>Agaricomycotina</taxon>
        <taxon>Agaricomycetes</taxon>
        <taxon>Agaricomycetidae</taxon>
        <taxon>Agaricales</taxon>
        <taxon>Agaricineae</taxon>
        <taxon>Strophariaceae</taxon>
        <taxon>Pholiota</taxon>
    </lineage>
</organism>
<comment type="caution">
    <text evidence="1">The sequence shown here is derived from an EMBL/GenBank/DDBJ whole genome shotgun (WGS) entry which is preliminary data.</text>
</comment>
<dbReference type="OrthoDB" id="21617at2759"/>
<accession>A0A9P5Z889</accession>
<evidence type="ECO:0000313" key="1">
    <source>
        <dbReference type="EMBL" id="KAF9481995.1"/>
    </source>
</evidence>
<reference evidence="1" key="1">
    <citation type="submission" date="2020-11" db="EMBL/GenBank/DDBJ databases">
        <authorList>
            <consortium name="DOE Joint Genome Institute"/>
            <person name="Ahrendt S."/>
            <person name="Riley R."/>
            <person name="Andreopoulos W."/>
            <person name="Labutti K."/>
            <person name="Pangilinan J."/>
            <person name="Ruiz-Duenas F.J."/>
            <person name="Barrasa J.M."/>
            <person name="Sanchez-Garcia M."/>
            <person name="Camarero S."/>
            <person name="Miyauchi S."/>
            <person name="Serrano A."/>
            <person name="Linde D."/>
            <person name="Babiker R."/>
            <person name="Drula E."/>
            <person name="Ayuso-Fernandez I."/>
            <person name="Pacheco R."/>
            <person name="Padilla G."/>
            <person name="Ferreira P."/>
            <person name="Barriuso J."/>
            <person name="Kellner H."/>
            <person name="Castanera R."/>
            <person name="Alfaro M."/>
            <person name="Ramirez L."/>
            <person name="Pisabarro A.G."/>
            <person name="Kuo A."/>
            <person name="Tritt A."/>
            <person name="Lipzen A."/>
            <person name="He G."/>
            <person name="Yan M."/>
            <person name="Ng V."/>
            <person name="Cullen D."/>
            <person name="Martin F."/>
            <person name="Rosso M.-N."/>
            <person name="Henrissat B."/>
            <person name="Hibbett D."/>
            <person name="Martinez A.T."/>
            <person name="Grigoriev I.V."/>
        </authorList>
    </citation>
    <scope>NUCLEOTIDE SEQUENCE</scope>
    <source>
        <strain evidence="1">CIRM-BRFM 674</strain>
    </source>
</reference>
<dbReference type="Proteomes" id="UP000807469">
    <property type="component" value="Unassembled WGS sequence"/>
</dbReference>
<sequence>MAAVPLAPVISHSTAPAPVIHHENRKNLTFVQSLPILSELGEDPGFVSAIKKMKDDQNRLERRLWEDREAIYAKYQDKIKVTQTKAQMIGTPVSQHEINMIMDAFNKEIFRFDRERILPAWDGLVSRQQNELGQMTVPTMFVTTDVQDRKVTSINCYFLSNGFTTFLFKKQQQVISVLETITGPNIA</sequence>
<protein>
    <submittedName>
        <fullName evidence="1">Uncharacterized protein</fullName>
    </submittedName>
</protein>
<name>A0A9P5Z889_9AGAR</name>
<evidence type="ECO:0000313" key="2">
    <source>
        <dbReference type="Proteomes" id="UP000807469"/>
    </source>
</evidence>
<proteinExistence type="predicted"/>
<dbReference type="EMBL" id="MU155171">
    <property type="protein sequence ID" value="KAF9481995.1"/>
    <property type="molecule type" value="Genomic_DNA"/>
</dbReference>